<name>A0A2V0PGY9_9CHLO</name>
<evidence type="ECO:0000313" key="4">
    <source>
        <dbReference type="Proteomes" id="UP000247498"/>
    </source>
</evidence>
<dbReference type="Pfam" id="PF01479">
    <property type="entry name" value="S4"/>
    <property type="match status" value="1"/>
</dbReference>
<dbReference type="AlphaFoldDB" id="A0A2V0PGY9"/>
<dbReference type="InParanoid" id="A0A2V0PGY9"/>
<dbReference type="SMART" id="SM00363">
    <property type="entry name" value="S4"/>
    <property type="match status" value="1"/>
</dbReference>
<gene>
    <name evidence="3" type="ORF">Rsub_10044</name>
</gene>
<sequence length="290" mass="30626">MASFARQLRARGWSCVPITPSTSAAAPGLGAPRGAPRRAVTAAAAAGPQRARELAAVAPENRQEVAGILDLAEQAARGWELRWSRFVTPPVAADALAAVSQLAEVSAMAWGGYPQAERCRIVIGREELLAPARADPASALDCVAAVDVRGNFMFDPASHRDFLGALLGTGVVREVVGDVLVQGEGGAQVLVRSVPVEARRVALSELRVPPAQASLRLDAVASAGFRMGRGAMADLIKSGDVRLQWREVKKPSVEVKEGDVISVAGKGRVTIKGVEQNKKGKFVVKYERLL</sequence>
<dbReference type="InterPro" id="IPR017506">
    <property type="entry name" value="PSII_S4"/>
</dbReference>
<dbReference type="PANTHER" id="PTHR13633">
    <property type="entry name" value="MITOCHONDRIAL TRANSCRIPTION RESCUE FACTOR 1"/>
    <property type="match status" value="1"/>
</dbReference>
<dbReference type="Proteomes" id="UP000247498">
    <property type="component" value="Unassembled WGS sequence"/>
</dbReference>
<accession>A0A2V0PGY9</accession>
<dbReference type="InterPro" id="IPR036986">
    <property type="entry name" value="S4_RNA-bd_sf"/>
</dbReference>
<dbReference type="Gene3D" id="3.30.70.330">
    <property type="match status" value="1"/>
</dbReference>
<keyword evidence="1" id="KW-0694">RNA-binding</keyword>
<dbReference type="STRING" id="307507.A0A2V0PGY9"/>
<dbReference type="PANTHER" id="PTHR13633:SF3">
    <property type="entry name" value="MITOCHONDRIAL TRANSCRIPTION RESCUE FACTOR 1"/>
    <property type="match status" value="1"/>
</dbReference>
<proteinExistence type="predicted"/>
<evidence type="ECO:0000259" key="2">
    <source>
        <dbReference type="SMART" id="SM00363"/>
    </source>
</evidence>
<dbReference type="CDD" id="cd00165">
    <property type="entry name" value="S4"/>
    <property type="match status" value="1"/>
</dbReference>
<protein>
    <recommendedName>
        <fullName evidence="2">RNA-binding S4 domain-containing protein</fullName>
    </recommendedName>
</protein>
<dbReference type="NCBIfam" id="TIGR03069">
    <property type="entry name" value="PS_II_S4"/>
    <property type="match status" value="1"/>
</dbReference>
<keyword evidence="4" id="KW-1185">Reference proteome</keyword>
<dbReference type="InterPro" id="IPR002942">
    <property type="entry name" value="S4_RNA-bd"/>
</dbReference>
<dbReference type="GO" id="GO:0003723">
    <property type="term" value="F:RNA binding"/>
    <property type="evidence" value="ECO:0007669"/>
    <property type="project" value="UniProtKB-KW"/>
</dbReference>
<dbReference type="EMBL" id="BDRX01000094">
    <property type="protein sequence ID" value="GBF97183.1"/>
    <property type="molecule type" value="Genomic_DNA"/>
</dbReference>
<dbReference type="PROSITE" id="PS50889">
    <property type="entry name" value="S4"/>
    <property type="match status" value="1"/>
</dbReference>
<dbReference type="InterPro" id="IPR012677">
    <property type="entry name" value="Nucleotide-bd_a/b_plait_sf"/>
</dbReference>
<dbReference type="OrthoDB" id="4150at2759"/>
<dbReference type="Gene3D" id="3.30.1370.160">
    <property type="match status" value="1"/>
</dbReference>
<dbReference type="Gene3D" id="3.10.290.10">
    <property type="entry name" value="RNA-binding S4 domain"/>
    <property type="match status" value="1"/>
</dbReference>
<dbReference type="Pfam" id="PF17774">
    <property type="entry name" value="YlmH_RBD"/>
    <property type="match status" value="1"/>
</dbReference>
<dbReference type="InterPro" id="IPR040591">
    <property type="entry name" value="RqcP2_RBD"/>
</dbReference>
<reference evidence="3 4" key="1">
    <citation type="journal article" date="2018" name="Sci. Rep.">
        <title>Raphidocelis subcapitata (=Pseudokirchneriella subcapitata) provides an insight into genome evolution and environmental adaptations in the Sphaeropleales.</title>
        <authorList>
            <person name="Suzuki S."/>
            <person name="Yamaguchi H."/>
            <person name="Nakajima N."/>
            <person name="Kawachi M."/>
        </authorList>
    </citation>
    <scope>NUCLEOTIDE SEQUENCE [LARGE SCALE GENOMIC DNA]</scope>
    <source>
        <strain evidence="3 4">NIES-35</strain>
    </source>
</reference>
<comment type="caution">
    <text evidence="3">The sequence shown here is derived from an EMBL/GenBank/DDBJ whole genome shotgun (WGS) entry which is preliminary data.</text>
</comment>
<dbReference type="SUPFAM" id="SSF55174">
    <property type="entry name" value="Alpha-L RNA-binding motif"/>
    <property type="match status" value="1"/>
</dbReference>
<feature type="domain" description="RNA-binding S4" evidence="2">
    <location>
        <begin position="215"/>
        <end position="276"/>
    </location>
</feature>
<dbReference type="FunCoup" id="A0A2V0PGY9">
    <property type="interactions" value="372"/>
</dbReference>
<evidence type="ECO:0000313" key="3">
    <source>
        <dbReference type="EMBL" id="GBF97183.1"/>
    </source>
</evidence>
<organism evidence="3 4">
    <name type="scientific">Raphidocelis subcapitata</name>
    <dbReference type="NCBI Taxonomy" id="307507"/>
    <lineage>
        <taxon>Eukaryota</taxon>
        <taxon>Viridiplantae</taxon>
        <taxon>Chlorophyta</taxon>
        <taxon>core chlorophytes</taxon>
        <taxon>Chlorophyceae</taxon>
        <taxon>CS clade</taxon>
        <taxon>Sphaeropleales</taxon>
        <taxon>Selenastraceae</taxon>
        <taxon>Raphidocelis</taxon>
    </lineage>
</organism>
<evidence type="ECO:0000256" key="1">
    <source>
        <dbReference type="PROSITE-ProRule" id="PRU00182"/>
    </source>
</evidence>